<evidence type="ECO:0000256" key="1">
    <source>
        <dbReference type="SAM" id="MobiDB-lite"/>
    </source>
</evidence>
<feature type="compositionally biased region" description="Polar residues" evidence="1">
    <location>
        <begin position="199"/>
        <end position="210"/>
    </location>
</feature>
<name>A0A6J7DEL1_9ZZZZ</name>
<dbReference type="EMBL" id="CAFBLU010000006">
    <property type="protein sequence ID" value="CAB4867678.1"/>
    <property type="molecule type" value="Genomic_DNA"/>
</dbReference>
<dbReference type="AlphaFoldDB" id="A0A6J7DEL1"/>
<dbReference type="Gene3D" id="2.60.40.10">
    <property type="entry name" value="Immunoglobulins"/>
    <property type="match status" value="1"/>
</dbReference>
<gene>
    <name evidence="2" type="ORF">UFOPK3444_00545</name>
</gene>
<organism evidence="2">
    <name type="scientific">freshwater metagenome</name>
    <dbReference type="NCBI Taxonomy" id="449393"/>
    <lineage>
        <taxon>unclassified sequences</taxon>
        <taxon>metagenomes</taxon>
        <taxon>ecological metagenomes</taxon>
    </lineage>
</organism>
<dbReference type="InterPro" id="IPR013783">
    <property type="entry name" value="Ig-like_fold"/>
</dbReference>
<dbReference type="PROSITE" id="PS51257">
    <property type="entry name" value="PROKAR_LIPOPROTEIN"/>
    <property type="match status" value="1"/>
</dbReference>
<accession>A0A6J7DEL1</accession>
<feature type="region of interest" description="Disordered" evidence="1">
    <location>
        <begin position="185"/>
        <end position="210"/>
    </location>
</feature>
<sequence>MRRSLTTIAVISGTLAISACGGSTSGSNQSHADGSFTVATPGISFPISQHINKGAVLKIPVRNLGNRPIPNVTITLTTGVSGTSAPAFSNVDSQPGLAEHWKHVWFLDLGPIDGDTALSNSWTLGELAPGATATFIWHVHPSIPGPHLLNWKISPAMLGGQAVLANGAPAAGSFPVVIKSKAPSATVRSNGTVAKDYTPASTSKTSQTKP</sequence>
<proteinExistence type="predicted"/>
<protein>
    <submittedName>
        <fullName evidence="2">Unannotated protein</fullName>
    </submittedName>
</protein>
<reference evidence="2" key="1">
    <citation type="submission" date="2020-05" db="EMBL/GenBank/DDBJ databases">
        <authorList>
            <person name="Chiriac C."/>
            <person name="Salcher M."/>
            <person name="Ghai R."/>
            <person name="Kavagutti S V."/>
        </authorList>
    </citation>
    <scope>NUCLEOTIDE SEQUENCE</scope>
</reference>
<evidence type="ECO:0000313" key="2">
    <source>
        <dbReference type="EMBL" id="CAB4867678.1"/>
    </source>
</evidence>